<dbReference type="AlphaFoldDB" id="A0A5C5SC51"/>
<dbReference type="OrthoDB" id="9790239at2"/>
<dbReference type="InterPro" id="IPR004509">
    <property type="entry name" value="Competence_ComEA_HhH"/>
</dbReference>
<feature type="transmembrane region" description="Helical" evidence="1">
    <location>
        <begin position="12"/>
        <end position="32"/>
    </location>
</feature>
<evidence type="ECO:0000313" key="4">
    <source>
        <dbReference type="Proteomes" id="UP000317430"/>
    </source>
</evidence>
<dbReference type="Gene3D" id="1.10.150.280">
    <property type="entry name" value="AF1531-like domain"/>
    <property type="match status" value="1"/>
</dbReference>
<dbReference type="GO" id="GO:0006281">
    <property type="term" value="P:DNA repair"/>
    <property type="evidence" value="ECO:0007669"/>
    <property type="project" value="InterPro"/>
</dbReference>
<dbReference type="PANTHER" id="PTHR21180:SF32">
    <property type="entry name" value="ENDONUCLEASE_EXONUCLEASE_PHOSPHATASE FAMILY DOMAIN-CONTAINING PROTEIN 1"/>
    <property type="match status" value="1"/>
</dbReference>
<dbReference type="InterPro" id="IPR019554">
    <property type="entry name" value="Soluble_ligand-bd"/>
</dbReference>
<evidence type="ECO:0000256" key="1">
    <source>
        <dbReference type="SAM" id="Phobius"/>
    </source>
</evidence>
<dbReference type="GO" id="GO:0015628">
    <property type="term" value="P:protein secretion by the type II secretion system"/>
    <property type="evidence" value="ECO:0007669"/>
    <property type="project" value="TreeGrafter"/>
</dbReference>
<dbReference type="NCBIfam" id="TIGR00426">
    <property type="entry name" value="competence protein ComEA helix-hairpin-helix repeat region"/>
    <property type="match status" value="1"/>
</dbReference>
<dbReference type="Pfam" id="PF12836">
    <property type="entry name" value="HHH_3"/>
    <property type="match status" value="1"/>
</dbReference>
<dbReference type="GO" id="GO:0015627">
    <property type="term" value="C:type II protein secretion system complex"/>
    <property type="evidence" value="ECO:0007669"/>
    <property type="project" value="TreeGrafter"/>
</dbReference>
<dbReference type="SUPFAM" id="SSF47781">
    <property type="entry name" value="RuvA domain 2-like"/>
    <property type="match status" value="1"/>
</dbReference>
<keyword evidence="3" id="KW-0238">DNA-binding</keyword>
<sequence>MMEEVLAQIRERKLVVGGLLGLVALVFIYLSFLQTDKPSESELLNSASSSLVSQSTAQEDYPSSSKEEADLVVDVKGAVQKEGVYQLPAGSRVDDAIRLAGGLTETADKKSINLAQKLSDGSVVYVASQGENISVISTSSATNPSDTSGVGTGKVNINRASVSELQTISGIGAKRAQDIIDYRESSGFFKSVEDLQKVSGIGQKTFDKIKEMITVD</sequence>
<dbReference type="PANTHER" id="PTHR21180">
    <property type="entry name" value="ENDONUCLEASE/EXONUCLEASE/PHOSPHATASE FAMILY DOMAIN-CONTAINING PROTEIN 1"/>
    <property type="match status" value="1"/>
</dbReference>
<comment type="caution">
    <text evidence="3">The sequence shown here is derived from an EMBL/GenBank/DDBJ whole genome shotgun (WGS) entry which is preliminary data.</text>
</comment>
<keyword evidence="1" id="KW-0472">Membrane</keyword>
<protein>
    <submittedName>
        <fullName evidence="3">ComEA family DNA-binding protein</fullName>
    </submittedName>
</protein>
<organism evidence="3 4">
    <name type="scientific">Streptococcus cuniculipharyngis</name>
    <dbReference type="NCBI Taxonomy" id="1562651"/>
    <lineage>
        <taxon>Bacteria</taxon>
        <taxon>Bacillati</taxon>
        <taxon>Bacillota</taxon>
        <taxon>Bacilli</taxon>
        <taxon>Lactobacillales</taxon>
        <taxon>Streptococcaceae</taxon>
        <taxon>Streptococcus</taxon>
    </lineage>
</organism>
<dbReference type="RefSeq" id="WP_146565455.1">
    <property type="nucleotide sequence ID" value="NZ_VOHL01000001.1"/>
</dbReference>
<evidence type="ECO:0000313" key="3">
    <source>
        <dbReference type="EMBL" id="TWS98667.1"/>
    </source>
</evidence>
<dbReference type="GO" id="GO:0003677">
    <property type="term" value="F:DNA binding"/>
    <property type="evidence" value="ECO:0007669"/>
    <property type="project" value="UniProtKB-KW"/>
</dbReference>
<dbReference type="InterPro" id="IPR051675">
    <property type="entry name" value="Endo/Exo/Phosphatase_dom_1"/>
</dbReference>
<dbReference type="Proteomes" id="UP000317430">
    <property type="component" value="Unassembled WGS sequence"/>
</dbReference>
<name>A0A5C5SC51_9STRE</name>
<dbReference type="Gene3D" id="3.10.560.10">
    <property type="entry name" value="Outer membrane lipoprotein wza domain like"/>
    <property type="match status" value="1"/>
</dbReference>
<keyword evidence="4" id="KW-1185">Reference proteome</keyword>
<dbReference type="Pfam" id="PF10531">
    <property type="entry name" value="SLBB"/>
    <property type="match status" value="1"/>
</dbReference>
<evidence type="ECO:0000259" key="2">
    <source>
        <dbReference type="SMART" id="SM00278"/>
    </source>
</evidence>
<gene>
    <name evidence="3" type="ORF">FRX57_00120</name>
</gene>
<dbReference type="InterPro" id="IPR003583">
    <property type="entry name" value="Hlx-hairpin-Hlx_DNA-bd_motif"/>
</dbReference>
<dbReference type="EMBL" id="VOHL01000001">
    <property type="protein sequence ID" value="TWS98667.1"/>
    <property type="molecule type" value="Genomic_DNA"/>
</dbReference>
<reference evidence="3 4" key="1">
    <citation type="submission" date="2019-08" db="EMBL/GenBank/DDBJ databases">
        <authorList>
            <person name="Lei W."/>
        </authorList>
    </citation>
    <scope>NUCLEOTIDE SEQUENCE [LARGE SCALE GENOMIC DNA]</scope>
    <source>
        <strain evidence="3 4">CCUG 66496</strain>
    </source>
</reference>
<keyword evidence="1" id="KW-1133">Transmembrane helix</keyword>
<proteinExistence type="predicted"/>
<accession>A0A5C5SC51</accession>
<dbReference type="SMART" id="SM00278">
    <property type="entry name" value="HhH1"/>
    <property type="match status" value="2"/>
</dbReference>
<keyword evidence="1" id="KW-0812">Transmembrane</keyword>
<feature type="domain" description="Helix-hairpin-helix DNA-binding motif class 1" evidence="2">
    <location>
        <begin position="193"/>
        <end position="212"/>
    </location>
</feature>
<dbReference type="InterPro" id="IPR010994">
    <property type="entry name" value="RuvA_2-like"/>
</dbReference>
<feature type="domain" description="Helix-hairpin-helix DNA-binding motif class 1" evidence="2">
    <location>
        <begin position="163"/>
        <end position="182"/>
    </location>
</feature>